<dbReference type="InterPro" id="IPR045391">
    <property type="entry name" value="DUF6520"/>
</dbReference>
<reference evidence="3" key="1">
    <citation type="submission" date="2016-10" db="EMBL/GenBank/DDBJ databases">
        <authorList>
            <person name="Varghese N."/>
            <person name="Submissions S."/>
        </authorList>
    </citation>
    <scope>NUCLEOTIDE SEQUENCE [LARGE SCALE GENOMIC DNA]</scope>
    <source>
        <strain evidence="3">DSM 23515</strain>
    </source>
</reference>
<feature type="chain" id="PRO_5011458565" evidence="1">
    <location>
        <begin position="24"/>
        <end position="91"/>
    </location>
</feature>
<keyword evidence="1" id="KW-0732">Signal</keyword>
<feature type="signal peptide" evidence="1">
    <location>
        <begin position="1"/>
        <end position="23"/>
    </location>
</feature>
<dbReference type="Pfam" id="PF20130">
    <property type="entry name" value="DUF6520"/>
    <property type="match status" value="1"/>
</dbReference>
<dbReference type="Proteomes" id="UP000199116">
    <property type="component" value="Unassembled WGS sequence"/>
</dbReference>
<proteinExistence type="predicted"/>
<accession>A0A1I2KRD6</accession>
<evidence type="ECO:0000313" key="2">
    <source>
        <dbReference type="EMBL" id="SFF68800.1"/>
    </source>
</evidence>
<dbReference type="AlphaFoldDB" id="A0A1I2KRD6"/>
<protein>
    <submittedName>
        <fullName evidence="2">Uncharacterized protein</fullName>
    </submittedName>
</protein>
<gene>
    <name evidence="2" type="ORF">SAMN04488033_104118</name>
</gene>
<evidence type="ECO:0000256" key="1">
    <source>
        <dbReference type="SAM" id="SignalP"/>
    </source>
</evidence>
<organism evidence="2 3">
    <name type="scientific">Salegentibacter agarivorans</name>
    <dbReference type="NCBI Taxonomy" id="345907"/>
    <lineage>
        <taxon>Bacteria</taxon>
        <taxon>Pseudomonadati</taxon>
        <taxon>Bacteroidota</taxon>
        <taxon>Flavobacteriia</taxon>
        <taxon>Flavobacteriales</taxon>
        <taxon>Flavobacteriaceae</taxon>
        <taxon>Salegentibacter</taxon>
    </lineage>
</organism>
<dbReference type="RefSeq" id="WP_093303262.1">
    <property type="nucleotide sequence ID" value="NZ_FOOH01000004.1"/>
</dbReference>
<evidence type="ECO:0000313" key="3">
    <source>
        <dbReference type="Proteomes" id="UP000199116"/>
    </source>
</evidence>
<dbReference type="EMBL" id="FOOH01000004">
    <property type="protein sequence ID" value="SFF68800.1"/>
    <property type="molecule type" value="Genomic_DNA"/>
</dbReference>
<keyword evidence="3" id="KW-1185">Reference proteome</keyword>
<name>A0A1I2KRD6_9FLAO</name>
<sequence length="91" mass="9894">MKSKVFLPLIAVICAIGMAFATADTNYSAAIGFIETDEGWEQVNVDCEEGVNTCKAYYSSDPNTVYTVYPTDNNQMEPLSSASLIPVEISE</sequence>